<comment type="caution">
    <text evidence="1">The sequence shown here is derived from an EMBL/GenBank/DDBJ whole genome shotgun (WGS) entry which is preliminary data.</text>
</comment>
<gene>
    <name evidence="1" type="ORF">H4R21_000381</name>
</gene>
<evidence type="ECO:0000313" key="1">
    <source>
        <dbReference type="EMBL" id="KAJ2807689.1"/>
    </source>
</evidence>
<accession>A0ACC1LHD9</accession>
<sequence length="550" mass="61359">MLLHRLPEDILAIVLRQRLGTRIDTVDDFKRNLLLLAVCQKWRRLAIPMVYNCVIVQYGHQPDRRAGRSMRYLDAEPTDAAVRTNLDLVATVGRVHAVRRAQVDVRCLANPFPGWREVIQRMRAVASVWAVTELEFAIHPVDYRFDDSNIDMAKHTDDIAEVGDALVGLMPDVRRLECGGANPNPIAQSLSGRLASHYADQLRCLDSGYPMILPLGCQLTGLKRFHINYDLVPGYQLPQMTSGELVDMRLVNGPPDHSWASFSTNNDSWVIEFTNLKRLRVLYNADDEETGATARHGDGHPWELHFPSLTSLGICCSQGICPFLEYAVLPPCMESITIVMSSAAYKNIANVRLPETKRLSLRIDDGSRHDPSGLPVINRIVEGAHGSEMLELIVDDNTLDVVPETITCTTLTHLQVSATTTEDTMLAFIERMPNLIELTFFNLNLGDARGDVSVPDANVDAVVEPIHTSLRVLHMDYNTWEPASDMGVALMKYLLLRIPTLTEMIAGSTPNGPVTSFVEAYAPRYPHLSSVKLKLGRDEYFSHNGWGVAE</sequence>
<dbReference type="EMBL" id="JANBUN010000040">
    <property type="protein sequence ID" value="KAJ2807689.1"/>
    <property type="molecule type" value="Genomic_DNA"/>
</dbReference>
<evidence type="ECO:0000313" key="2">
    <source>
        <dbReference type="Proteomes" id="UP001140087"/>
    </source>
</evidence>
<reference evidence="1" key="1">
    <citation type="submission" date="2022-07" db="EMBL/GenBank/DDBJ databases">
        <title>Phylogenomic reconstructions and comparative analyses of Kickxellomycotina fungi.</title>
        <authorList>
            <person name="Reynolds N.K."/>
            <person name="Stajich J.E."/>
            <person name="Barry K."/>
            <person name="Grigoriev I.V."/>
            <person name="Crous P."/>
            <person name="Smith M.E."/>
        </authorList>
    </citation>
    <scope>NUCLEOTIDE SEQUENCE</scope>
    <source>
        <strain evidence="1">BCRC 34780</strain>
    </source>
</reference>
<organism evidence="1 2">
    <name type="scientific">Coemansia helicoidea</name>
    <dbReference type="NCBI Taxonomy" id="1286919"/>
    <lineage>
        <taxon>Eukaryota</taxon>
        <taxon>Fungi</taxon>
        <taxon>Fungi incertae sedis</taxon>
        <taxon>Zoopagomycota</taxon>
        <taxon>Kickxellomycotina</taxon>
        <taxon>Kickxellomycetes</taxon>
        <taxon>Kickxellales</taxon>
        <taxon>Kickxellaceae</taxon>
        <taxon>Coemansia</taxon>
    </lineage>
</organism>
<keyword evidence="2" id="KW-1185">Reference proteome</keyword>
<proteinExistence type="predicted"/>
<name>A0ACC1LHD9_9FUNG</name>
<dbReference type="Proteomes" id="UP001140087">
    <property type="component" value="Unassembled WGS sequence"/>
</dbReference>
<protein>
    <submittedName>
        <fullName evidence="1">Uncharacterized protein</fullName>
    </submittedName>
</protein>